<sequence length="346" mass="37394">MDKIKLLIVDDSALIRQMLKQIFSETEDIEVVATASDPLIARDKIKAFNPDVLTLDVEMPRMDGLTFLRNLMRLRPMPVVMISTLTAKGAEVTLEALSLGAVDFVAKPKADVPKALEDYADEIVRKVRMAAKVKVKALEFAKPTAEQGKAVPGRHFQTTDRIVAVGSSTGGTEAFKHLVRMLPADAPAMVVTQHLPVSFSVSFAKHIDEAGPMKACIAADGQSIQPGNIYIAPGDRHLRVGRDGARYICRLDDGPVVNRHKPSVEVLFDSMAENVGKNAIGLMLTGMGADGANAMLRMREAGAFNIVQDESSSVVWGMPGEAFKLGAAHEVLPLDNIAARIMTLIN</sequence>
<evidence type="ECO:0000313" key="10">
    <source>
        <dbReference type="EMBL" id="MCQ8105231.1"/>
    </source>
</evidence>
<dbReference type="PROSITE" id="PS50110">
    <property type="entry name" value="RESPONSE_REGULATORY"/>
    <property type="match status" value="1"/>
</dbReference>
<gene>
    <name evidence="5" type="primary">cheB</name>
    <name evidence="10" type="ORF">NP590_14040</name>
</gene>
<dbReference type="PANTHER" id="PTHR42872">
    <property type="entry name" value="PROTEIN-GLUTAMATE METHYLESTERASE/PROTEIN-GLUTAMINE GLUTAMINASE"/>
    <property type="match status" value="1"/>
</dbReference>
<dbReference type="Proteomes" id="UP001524499">
    <property type="component" value="Unassembled WGS sequence"/>
</dbReference>
<organism evidence="10 11">
    <name type="scientific">Methylomonas subterranea</name>
    <dbReference type="NCBI Taxonomy" id="2952225"/>
    <lineage>
        <taxon>Bacteria</taxon>
        <taxon>Pseudomonadati</taxon>
        <taxon>Pseudomonadota</taxon>
        <taxon>Gammaproteobacteria</taxon>
        <taxon>Methylococcales</taxon>
        <taxon>Methylococcaceae</taxon>
        <taxon>Methylomonas</taxon>
    </lineage>
</organism>
<keyword evidence="2 5" id="KW-0145">Chemotaxis</keyword>
<proteinExistence type="inferred from homology"/>
<feature type="modified residue" description="4-aspartylphosphate" evidence="5 7">
    <location>
        <position position="56"/>
    </location>
</feature>
<dbReference type="SUPFAM" id="SSF52172">
    <property type="entry name" value="CheY-like"/>
    <property type="match status" value="1"/>
</dbReference>
<dbReference type="NCBIfam" id="NF009206">
    <property type="entry name" value="PRK12555.1"/>
    <property type="match status" value="1"/>
</dbReference>
<evidence type="ECO:0000256" key="1">
    <source>
        <dbReference type="ARBA" id="ARBA00022490"/>
    </source>
</evidence>
<dbReference type="SMART" id="SM00448">
    <property type="entry name" value="REC"/>
    <property type="match status" value="1"/>
</dbReference>
<feature type="domain" description="Response regulatory" evidence="8">
    <location>
        <begin position="5"/>
        <end position="122"/>
    </location>
</feature>
<dbReference type="CDD" id="cd17541">
    <property type="entry name" value="REC_CheB-like"/>
    <property type="match status" value="1"/>
</dbReference>
<comment type="similarity">
    <text evidence="5">Belongs to the CheB family.</text>
</comment>
<comment type="function">
    <text evidence="5">Involved in chemotaxis. Part of a chemotaxis signal transduction system that modulates chemotaxis in response to various stimuli. Catalyzes the demethylation of specific methylglutamate residues introduced into the chemoreceptors (methyl-accepting chemotaxis proteins or MCP) by CheR. Also mediates the irreversible deamidation of specific glutamine residues to glutamic acid.</text>
</comment>
<comment type="catalytic activity">
    <reaction evidence="5">
        <text>L-glutaminyl-[protein] + H2O = L-glutamyl-[protein] + NH4(+)</text>
        <dbReference type="Rhea" id="RHEA:16441"/>
        <dbReference type="Rhea" id="RHEA-COMP:10207"/>
        <dbReference type="Rhea" id="RHEA-COMP:10208"/>
        <dbReference type="ChEBI" id="CHEBI:15377"/>
        <dbReference type="ChEBI" id="CHEBI:28938"/>
        <dbReference type="ChEBI" id="CHEBI:29973"/>
        <dbReference type="ChEBI" id="CHEBI:30011"/>
        <dbReference type="EC" id="3.5.1.44"/>
    </reaction>
</comment>
<protein>
    <recommendedName>
        <fullName evidence="5">Protein-glutamate methylesterase/protein-glutamine glutaminase</fullName>
        <ecNumber evidence="5">3.1.1.61</ecNumber>
        <ecNumber evidence="5">3.5.1.44</ecNumber>
    </recommendedName>
</protein>
<dbReference type="InterPro" id="IPR035909">
    <property type="entry name" value="CheB_C"/>
</dbReference>
<keyword evidence="5 7" id="KW-0597">Phosphoprotein</keyword>
<dbReference type="InterPro" id="IPR000673">
    <property type="entry name" value="Sig_transdc_resp-reg_Me-estase"/>
</dbReference>
<dbReference type="Pfam" id="PF00072">
    <property type="entry name" value="Response_reg"/>
    <property type="match status" value="1"/>
</dbReference>
<evidence type="ECO:0000313" key="11">
    <source>
        <dbReference type="Proteomes" id="UP001524499"/>
    </source>
</evidence>
<dbReference type="Gene3D" id="3.40.50.180">
    <property type="entry name" value="Methylesterase CheB, C-terminal domain"/>
    <property type="match status" value="1"/>
</dbReference>
<dbReference type="PIRSF" id="PIRSF000876">
    <property type="entry name" value="RR_chemtxs_CheB"/>
    <property type="match status" value="1"/>
</dbReference>
<dbReference type="Pfam" id="PF01339">
    <property type="entry name" value="CheB_methylest"/>
    <property type="match status" value="1"/>
</dbReference>
<reference evidence="10 11" key="1">
    <citation type="submission" date="2022-07" db="EMBL/GenBank/DDBJ databases">
        <title>Methylomonas rivi sp. nov., Methylomonas rosea sp. nov., Methylomonas aureus sp. nov. and Methylomonas subterranea sp. nov., four novel methanotrophs isolated from a freshwater creek and the deep terrestrial subsurface.</title>
        <authorList>
            <person name="Abin C."/>
            <person name="Sankaranarayanan K."/>
            <person name="Garner C."/>
            <person name="Sindelar R."/>
            <person name="Kotary K."/>
            <person name="Garner R."/>
            <person name="Barclay S."/>
            <person name="Lawson P."/>
            <person name="Krumholz L."/>
        </authorList>
    </citation>
    <scope>NUCLEOTIDE SEQUENCE [LARGE SCALE GENOMIC DNA]</scope>
    <source>
        <strain evidence="10 11">SURF-2</strain>
    </source>
</reference>
<evidence type="ECO:0000256" key="2">
    <source>
        <dbReference type="ARBA" id="ARBA00022500"/>
    </source>
</evidence>
<evidence type="ECO:0000259" key="9">
    <source>
        <dbReference type="PROSITE" id="PS50122"/>
    </source>
</evidence>
<dbReference type="EMBL" id="JANIBJ010000026">
    <property type="protein sequence ID" value="MCQ8105231.1"/>
    <property type="molecule type" value="Genomic_DNA"/>
</dbReference>
<dbReference type="NCBIfam" id="NF001965">
    <property type="entry name" value="PRK00742.1"/>
    <property type="match status" value="1"/>
</dbReference>
<keyword evidence="1 5" id="KW-0963">Cytoplasm</keyword>
<dbReference type="InterPro" id="IPR008248">
    <property type="entry name" value="CheB-like"/>
</dbReference>
<feature type="active site" evidence="5 6">
    <location>
        <position position="194"/>
    </location>
</feature>
<dbReference type="Gene3D" id="3.40.50.2300">
    <property type="match status" value="1"/>
</dbReference>
<dbReference type="SUPFAM" id="SSF52738">
    <property type="entry name" value="Methylesterase CheB, C-terminal domain"/>
    <property type="match status" value="1"/>
</dbReference>
<keyword evidence="11" id="KW-1185">Reference proteome</keyword>
<feature type="domain" description="CheB-type methylesterase" evidence="9">
    <location>
        <begin position="156"/>
        <end position="346"/>
    </location>
</feature>
<comment type="caution">
    <text evidence="10">The sequence shown here is derived from an EMBL/GenBank/DDBJ whole genome shotgun (WGS) entry which is preliminary data.</text>
</comment>
<feature type="active site" evidence="5 6">
    <location>
        <position position="168"/>
    </location>
</feature>
<evidence type="ECO:0000256" key="4">
    <source>
        <dbReference type="ARBA" id="ARBA00048267"/>
    </source>
</evidence>
<accession>A0ABT1TID3</accession>
<keyword evidence="3 5" id="KW-0378">Hydrolase</keyword>
<evidence type="ECO:0000256" key="6">
    <source>
        <dbReference type="PROSITE-ProRule" id="PRU00050"/>
    </source>
</evidence>
<name>A0ABT1TID3_9GAMM</name>
<comment type="domain">
    <text evidence="5">Contains a C-terminal catalytic domain, and an N-terminal region which modulates catalytic activity.</text>
</comment>
<dbReference type="EC" id="3.5.1.44" evidence="5"/>
<dbReference type="EC" id="3.1.1.61" evidence="5"/>
<dbReference type="RefSeq" id="WP_256603148.1">
    <property type="nucleotide sequence ID" value="NZ_JANIBJ010000026.1"/>
</dbReference>
<dbReference type="PANTHER" id="PTHR42872:SF6">
    <property type="entry name" value="PROTEIN-GLUTAMATE METHYLESTERASE_PROTEIN-GLUTAMINE GLUTAMINASE"/>
    <property type="match status" value="1"/>
</dbReference>
<dbReference type="InterPro" id="IPR011006">
    <property type="entry name" value="CheY-like_superfamily"/>
</dbReference>
<evidence type="ECO:0000259" key="8">
    <source>
        <dbReference type="PROSITE" id="PS50110"/>
    </source>
</evidence>
<comment type="subcellular location">
    <subcellularLocation>
        <location evidence="5">Cytoplasm</location>
    </subcellularLocation>
</comment>
<evidence type="ECO:0000256" key="7">
    <source>
        <dbReference type="PROSITE-ProRule" id="PRU00169"/>
    </source>
</evidence>
<dbReference type="InterPro" id="IPR001789">
    <property type="entry name" value="Sig_transdc_resp-reg_receiver"/>
</dbReference>
<comment type="catalytic activity">
    <reaction evidence="4 5">
        <text>[protein]-L-glutamate 5-O-methyl ester + H2O = L-glutamyl-[protein] + methanol + H(+)</text>
        <dbReference type="Rhea" id="RHEA:23236"/>
        <dbReference type="Rhea" id="RHEA-COMP:10208"/>
        <dbReference type="Rhea" id="RHEA-COMP:10311"/>
        <dbReference type="ChEBI" id="CHEBI:15377"/>
        <dbReference type="ChEBI" id="CHEBI:15378"/>
        <dbReference type="ChEBI" id="CHEBI:17790"/>
        <dbReference type="ChEBI" id="CHEBI:29973"/>
        <dbReference type="ChEBI" id="CHEBI:82795"/>
        <dbReference type="EC" id="3.1.1.61"/>
    </reaction>
</comment>
<dbReference type="CDD" id="cd16432">
    <property type="entry name" value="CheB_Rec"/>
    <property type="match status" value="1"/>
</dbReference>
<dbReference type="HAMAP" id="MF_00099">
    <property type="entry name" value="CheB_chemtxs"/>
    <property type="match status" value="1"/>
</dbReference>
<evidence type="ECO:0000256" key="5">
    <source>
        <dbReference type="HAMAP-Rule" id="MF_00099"/>
    </source>
</evidence>
<feature type="active site" evidence="5 6">
    <location>
        <position position="290"/>
    </location>
</feature>
<evidence type="ECO:0000256" key="3">
    <source>
        <dbReference type="ARBA" id="ARBA00022801"/>
    </source>
</evidence>
<comment type="PTM">
    <text evidence="5">Phosphorylated by CheA. Phosphorylation of the N-terminal regulatory domain activates the methylesterase activity.</text>
</comment>
<dbReference type="PROSITE" id="PS50122">
    <property type="entry name" value="CHEB"/>
    <property type="match status" value="1"/>
</dbReference>